<keyword evidence="4" id="KW-1185">Reference proteome</keyword>
<name>A0AAV1H852_XYRNO</name>
<protein>
    <submittedName>
        <fullName evidence="3">PREDICTED: uncharacterized protein LOC106705180</fullName>
    </submittedName>
</protein>
<evidence type="ECO:0000313" key="3">
    <source>
        <dbReference type="EMBL" id="CAJ1081211.1"/>
    </source>
</evidence>
<dbReference type="Proteomes" id="UP001178508">
    <property type="component" value="Chromosome 19"/>
</dbReference>
<dbReference type="EMBL" id="OY660882">
    <property type="protein sequence ID" value="CAJ1081211.1"/>
    <property type="molecule type" value="Genomic_DNA"/>
</dbReference>
<dbReference type="PANTHER" id="PTHR11505">
    <property type="entry name" value="L1 TRANSPOSABLE ELEMENT-RELATED"/>
    <property type="match status" value="1"/>
</dbReference>
<keyword evidence="1" id="KW-0175">Coiled coil</keyword>
<sequence>MSNSLATGQRKKMKELKNTEMSAVETHLSDIDADEDAPAWAKRLVKAFESHQTSIDTKLGETNFSIKTLSKDFKAVKNKVANAEQRINSLEEDFEKENTLVKELSKKVSSLCQRVDDLESRSRRNKIRIIGLREGGEADDLMGMLGHVFQLVPGKSKPVPEVDRAHQAFRLQPDQGHPPRNKYPKS</sequence>
<organism evidence="3 4">
    <name type="scientific">Xyrichtys novacula</name>
    <name type="common">Pearly razorfish</name>
    <name type="synonym">Hemipteronotus novacula</name>
    <dbReference type="NCBI Taxonomy" id="13765"/>
    <lineage>
        <taxon>Eukaryota</taxon>
        <taxon>Metazoa</taxon>
        <taxon>Chordata</taxon>
        <taxon>Craniata</taxon>
        <taxon>Vertebrata</taxon>
        <taxon>Euteleostomi</taxon>
        <taxon>Actinopterygii</taxon>
        <taxon>Neopterygii</taxon>
        <taxon>Teleostei</taxon>
        <taxon>Neoteleostei</taxon>
        <taxon>Acanthomorphata</taxon>
        <taxon>Eupercaria</taxon>
        <taxon>Labriformes</taxon>
        <taxon>Labridae</taxon>
        <taxon>Xyrichtys</taxon>
    </lineage>
</organism>
<feature type="coiled-coil region" evidence="1">
    <location>
        <begin position="66"/>
        <end position="121"/>
    </location>
</feature>
<evidence type="ECO:0000313" key="4">
    <source>
        <dbReference type="Proteomes" id="UP001178508"/>
    </source>
</evidence>
<dbReference type="SUPFAM" id="SSF57997">
    <property type="entry name" value="Tropomyosin"/>
    <property type="match status" value="1"/>
</dbReference>
<feature type="region of interest" description="Disordered" evidence="2">
    <location>
        <begin position="156"/>
        <end position="186"/>
    </location>
</feature>
<evidence type="ECO:0000256" key="2">
    <source>
        <dbReference type="SAM" id="MobiDB-lite"/>
    </source>
</evidence>
<dbReference type="InterPro" id="IPR004244">
    <property type="entry name" value="Transposase_22"/>
</dbReference>
<proteinExistence type="predicted"/>
<gene>
    <name evidence="3" type="ORF">XNOV1_A037185</name>
</gene>
<dbReference type="Gene3D" id="1.20.5.340">
    <property type="match status" value="1"/>
</dbReference>
<reference evidence="3" key="1">
    <citation type="submission" date="2023-08" db="EMBL/GenBank/DDBJ databases">
        <authorList>
            <person name="Alioto T."/>
            <person name="Alioto T."/>
            <person name="Gomez Garrido J."/>
        </authorList>
    </citation>
    <scope>NUCLEOTIDE SEQUENCE</scope>
</reference>
<accession>A0AAV1H852</accession>
<dbReference type="AlphaFoldDB" id="A0AAV1H852"/>
<evidence type="ECO:0000256" key="1">
    <source>
        <dbReference type="SAM" id="Coils"/>
    </source>
</evidence>